<proteinExistence type="predicted"/>
<dbReference type="EMBL" id="GBRH01263491">
    <property type="protein sequence ID" value="JAD34404.1"/>
    <property type="molecule type" value="Transcribed_RNA"/>
</dbReference>
<sequence length="70" mass="7373">MCRYRPRASSFFLQAAAPEACGRREDGCTPPRLGHQPSACRRGWVRDSTGWRGPAQGGAGRRGGGEAGAG</sequence>
<protein>
    <submittedName>
        <fullName evidence="2">Uncharacterized protein</fullName>
    </submittedName>
</protein>
<evidence type="ECO:0000256" key="1">
    <source>
        <dbReference type="SAM" id="MobiDB-lite"/>
    </source>
</evidence>
<reference evidence="2" key="2">
    <citation type="journal article" date="2015" name="Data Brief">
        <title>Shoot transcriptome of the giant reed, Arundo donax.</title>
        <authorList>
            <person name="Barrero R.A."/>
            <person name="Guerrero F.D."/>
            <person name="Moolhuijzen P."/>
            <person name="Goolsby J.A."/>
            <person name="Tidwell J."/>
            <person name="Bellgard S.E."/>
            <person name="Bellgard M.I."/>
        </authorList>
    </citation>
    <scope>NUCLEOTIDE SEQUENCE</scope>
    <source>
        <tissue evidence="2">Shoot tissue taken approximately 20 cm above the soil surface</tissue>
    </source>
</reference>
<evidence type="ECO:0000313" key="2">
    <source>
        <dbReference type="EMBL" id="JAD34404.1"/>
    </source>
</evidence>
<reference evidence="2" key="1">
    <citation type="submission" date="2014-09" db="EMBL/GenBank/DDBJ databases">
        <authorList>
            <person name="Magalhaes I.L.F."/>
            <person name="Oliveira U."/>
            <person name="Santos F.R."/>
            <person name="Vidigal T.H.D.A."/>
            <person name="Brescovit A.D."/>
            <person name="Santos A.J."/>
        </authorList>
    </citation>
    <scope>NUCLEOTIDE SEQUENCE</scope>
    <source>
        <tissue evidence="2">Shoot tissue taken approximately 20 cm above the soil surface</tissue>
    </source>
</reference>
<feature type="compositionally biased region" description="Gly residues" evidence="1">
    <location>
        <begin position="55"/>
        <end position="70"/>
    </location>
</feature>
<organism evidence="2">
    <name type="scientific">Arundo donax</name>
    <name type="common">Giant reed</name>
    <name type="synonym">Donax arundinaceus</name>
    <dbReference type="NCBI Taxonomy" id="35708"/>
    <lineage>
        <taxon>Eukaryota</taxon>
        <taxon>Viridiplantae</taxon>
        <taxon>Streptophyta</taxon>
        <taxon>Embryophyta</taxon>
        <taxon>Tracheophyta</taxon>
        <taxon>Spermatophyta</taxon>
        <taxon>Magnoliopsida</taxon>
        <taxon>Liliopsida</taxon>
        <taxon>Poales</taxon>
        <taxon>Poaceae</taxon>
        <taxon>PACMAD clade</taxon>
        <taxon>Arundinoideae</taxon>
        <taxon>Arundineae</taxon>
        <taxon>Arundo</taxon>
    </lineage>
</organism>
<dbReference type="AlphaFoldDB" id="A0A0A8Z4T4"/>
<feature type="region of interest" description="Disordered" evidence="1">
    <location>
        <begin position="31"/>
        <end position="70"/>
    </location>
</feature>
<name>A0A0A8Z4T4_ARUDO</name>
<accession>A0A0A8Z4T4</accession>